<name>A0A8X7SIA7_BRACI</name>
<dbReference type="EMBL" id="JAAMPC010000006">
    <property type="protein sequence ID" value="KAG2307025.1"/>
    <property type="molecule type" value="Genomic_DNA"/>
</dbReference>
<protein>
    <submittedName>
        <fullName evidence="1">Uncharacterized protein</fullName>
    </submittedName>
</protein>
<dbReference type="Proteomes" id="UP000886595">
    <property type="component" value="Unassembled WGS sequence"/>
</dbReference>
<proteinExistence type="predicted"/>
<evidence type="ECO:0000313" key="2">
    <source>
        <dbReference type="Proteomes" id="UP000886595"/>
    </source>
</evidence>
<sequence>MYKVQTIALEAKHTKEIEVCRMEAKLELVEDLIHLEALKVEKAKPEQRRVGSRFFSGVVERQIVVSIAIVCAGESHYHGGAIGLFLFTPEVDLADCVSEVVAAMAGRFLFFSGVVERQIVISIAIVCSGESHFHGGVLYGSSVAICGSSTLRSFSARLPILYSVEGFVFLVEVVPQFLTVLNWTLSTPESIASNSDNCPLVLGGFKCCGGSRSLIVAVSHLVYAHIPASYQFT</sequence>
<reference evidence="1 2" key="1">
    <citation type="submission" date="2020-02" db="EMBL/GenBank/DDBJ databases">
        <authorList>
            <person name="Ma Q."/>
            <person name="Huang Y."/>
            <person name="Song X."/>
            <person name="Pei D."/>
        </authorList>
    </citation>
    <scope>NUCLEOTIDE SEQUENCE [LARGE SCALE GENOMIC DNA]</scope>
    <source>
        <strain evidence="1">Sxm20200214</strain>
        <tissue evidence="1">Leaf</tissue>
    </source>
</reference>
<gene>
    <name evidence="1" type="ORF">Bca52824_026773</name>
</gene>
<dbReference type="AlphaFoldDB" id="A0A8X7SIA7"/>
<evidence type="ECO:0000313" key="1">
    <source>
        <dbReference type="EMBL" id="KAG2307025.1"/>
    </source>
</evidence>
<keyword evidence="2" id="KW-1185">Reference proteome</keyword>
<comment type="caution">
    <text evidence="1">The sequence shown here is derived from an EMBL/GenBank/DDBJ whole genome shotgun (WGS) entry which is preliminary data.</text>
</comment>
<accession>A0A8X7SIA7</accession>
<organism evidence="1 2">
    <name type="scientific">Brassica carinata</name>
    <name type="common">Ethiopian mustard</name>
    <name type="synonym">Abyssinian cabbage</name>
    <dbReference type="NCBI Taxonomy" id="52824"/>
    <lineage>
        <taxon>Eukaryota</taxon>
        <taxon>Viridiplantae</taxon>
        <taxon>Streptophyta</taxon>
        <taxon>Embryophyta</taxon>
        <taxon>Tracheophyta</taxon>
        <taxon>Spermatophyta</taxon>
        <taxon>Magnoliopsida</taxon>
        <taxon>eudicotyledons</taxon>
        <taxon>Gunneridae</taxon>
        <taxon>Pentapetalae</taxon>
        <taxon>rosids</taxon>
        <taxon>malvids</taxon>
        <taxon>Brassicales</taxon>
        <taxon>Brassicaceae</taxon>
        <taxon>Brassiceae</taxon>
        <taxon>Brassica</taxon>
    </lineage>
</organism>